<evidence type="ECO:0000259" key="5">
    <source>
        <dbReference type="PROSITE" id="PS51720"/>
    </source>
</evidence>
<comment type="similarity">
    <text evidence="1">Belongs to the TRAFAC class TrmE-Era-EngA-EngB-Septin-like GTPase superfamily. AIG1/Toc34/Toc159-like paraseptin GTPase family. IAN subfamily.</text>
</comment>
<dbReference type="SUPFAM" id="SSF52540">
    <property type="entry name" value="P-loop containing nucleoside triphosphate hydrolases"/>
    <property type="match status" value="2"/>
</dbReference>
<accession>A0AA97J704</accession>
<dbReference type="InterPro" id="IPR006703">
    <property type="entry name" value="G_AIG1"/>
</dbReference>
<organism evidence="6 7">
    <name type="scientific">Eublepharis macularius</name>
    <name type="common">Leopard gecko</name>
    <name type="synonym">Cyrtodactylus macularius</name>
    <dbReference type="NCBI Taxonomy" id="481883"/>
    <lineage>
        <taxon>Eukaryota</taxon>
        <taxon>Metazoa</taxon>
        <taxon>Chordata</taxon>
        <taxon>Craniata</taxon>
        <taxon>Vertebrata</taxon>
        <taxon>Euteleostomi</taxon>
        <taxon>Lepidosauria</taxon>
        <taxon>Squamata</taxon>
        <taxon>Bifurcata</taxon>
        <taxon>Gekkota</taxon>
        <taxon>Eublepharidae</taxon>
        <taxon>Eublepharinae</taxon>
        <taxon>Eublepharis</taxon>
    </lineage>
</organism>
<feature type="transmembrane region" description="Helical" evidence="4">
    <location>
        <begin position="581"/>
        <end position="602"/>
    </location>
</feature>
<dbReference type="InterPro" id="IPR045058">
    <property type="entry name" value="GIMA/IAN/Toc"/>
</dbReference>
<dbReference type="RefSeq" id="XP_054832568.1">
    <property type="nucleotide sequence ID" value="XM_054976593.1"/>
</dbReference>
<dbReference type="AlphaFoldDB" id="A0AA97J704"/>
<keyword evidence="4" id="KW-0812">Transmembrane</keyword>
<keyword evidence="4" id="KW-1133">Transmembrane helix</keyword>
<dbReference type="Proteomes" id="UP001190640">
    <property type="component" value="Chromosome 4"/>
</dbReference>
<keyword evidence="3" id="KW-0342">GTP-binding</keyword>
<dbReference type="InterPro" id="IPR027417">
    <property type="entry name" value="P-loop_NTPase"/>
</dbReference>
<protein>
    <submittedName>
        <fullName evidence="7">Uncharacterized protein LOC129327842</fullName>
    </submittedName>
</protein>
<dbReference type="GeneID" id="129327842"/>
<proteinExistence type="inferred from homology"/>
<name>A0AA97J704_EUBMA</name>
<evidence type="ECO:0000313" key="7">
    <source>
        <dbReference type="RefSeq" id="XP_054832568.1"/>
    </source>
</evidence>
<keyword evidence="6" id="KW-1185">Reference proteome</keyword>
<evidence type="ECO:0000256" key="3">
    <source>
        <dbReference type="ARBA" id="ARBA00023134"/>
    </source>
</evidence>
<dbReference type="CDD" id="cd01852">
    <property type="entry name" value="AIG1"/>
    <property type="match status" value="2"/>
</dbReference>
<feature type="domain" description="AIG1-type G" evidence="5">
    <location>
        <begin position="348"/>
        <end position="550"/>
    </location>
</feature>
<feature type="domain" description="AIG1-type G" evidence="5">
    <location>
        <begin position="19"/>
        <end position="222"/>
    </location>
</feature>
<keyword evidence="4" id="KW-0472">Membrane</keyword>
<reference evidence="7" key="1">
    <citation type="submission" date="2025-08" db="UniProtKB">
        <authorList>
            <consortium name="RefSeq"/>
        </authorList>
    </citation>
    <scope>IDENTIFICATION</scope>
    <source>
        <tissue evidence="7">Blood</tissue>
    </source>
</reference>
<evidence type="ECO:0000256" key="2">
    <source>
        <dbReference type="ARBA" id="ARBA00022741"/>
    </source>
</evidence>
<dbReference type="KEGG" id="emc:129327842"/>
<feature type="transmembrane region" description="Helical" evidence="4">
    <location>
        <begin position="260"/>
        <end position="280"/>
    </location>
</feature>
<dbReference type="PROSITE" id="PS51720">
    <property type="entry name" value="G_AIG1"/>
    <property type="match status" value="2"/>
</dbReference>
<dbReference type="GO" id="GO:0005525">
    <property type="term" value="F:GTP binding"/>
    <property type="evidence" value="ECO:0007669"/>
    <property type="project" value="UniProtKB-KW"/>
</dbReference>
<gene>
    <name evidence="7" type="primary">LOC129327842</name>
</gene>
<dbReference type="PANTHER" id="PTHR10903">
    <property type="entry name" value="GTPASE, IMAP FAMILY MEMBER-RELATED"/>
    <property type="match status" value="1"/>
</dbReference>
<evidence type="ECO:0000313" key="6">
    <source>
        <dbReference type="Proteomes" id="UP001190640"/>
    </source>
</evidence>
<dbReference type="Gene3D" id="3.40.50.300">
    <property type="entry name" value="P-loop containing nucleotide triphosphate hydrolases"/>
    <property type="match status" value="2"/>
</dbReference>
<dbReference type="FunFam" id="3.40.50.300:FF:000366">
    <property type="entry name" value="GTPase, IMAP family member 2"/>
    <property type="match status" value="2"/>
</dbReference>
<sequence>MLSVEEGEVKEKMHKQGEESELRIILVGKSGGGKSATGNTILGQKAFQSTLEAKTTTLQCQRASGSWNGQEVSVTDTPNIFDSEVCIEDMLTEIKRCVGLSKPGPHALLLVTPVGRFTAEDEATANRVLEVFGVEATKHMIVVFTWKEVLEGTSLHDYVMQSNNKVLLELIQKCGSRFCAFSNRAAGAEREGQVSELMVMIKKMVRENGGRHYANELYLASVLANEKLQCYMAKNRRAMQRAKGTFGGLVFRTPFVVFEFSAVVLLFFYHCILSLLSYFIDKNPQTVTWSQEKCWGNMYQSIREIPQGEMDLIRPDKDGDKTEASEISSNSSLTPLIPDSCTQDGGEETELRIILVGKTGVGKSASGNTILGREEFESILGPKTTTLKCQRGYGNWNGQKLSVIDTPALFDPEACRKGLQTEIRRCIALSKPGPHALLFVTQVGRFTKENEETIIHIQDVFGAEATRHMIVLFTHKDDLGGNSVHNYIGQTNKALLELIQKCGSRVCAFNNRPAAAEREEQVSELMLMIQTMVQENGGEHYVNKLYSAPNLTDAMVRSYMAENKTIRKKAKGAGWWENKKYLVLGVAVGAVLLIIILVPVISTSS</sequence>
<dbReference type="PANTHER" id="PTHR10903:SF73">
    <property type="entry name" value="GTPASE IMAP FAMILY MEMBER 8"/>
    <property type="match status" value="1"/>
</dbReference>
<keyword evidence="2" id="KW-0547">Nucleotide-binding</keyword>
<evidence type="ECO:0000256" key="4">
    <source>
        <dbReference type="SAM" id="Phobius"/>
    </source>
</evidence>
<evidence type="ECO:0000256" key="1">
    <source>
        <dbReference type="ARBA" id="ARBA00008535"/>
    </source>
</evidence>
<dbReference type="Pfam" id="PF04548">
    <property type="entry name" value="AIG1"/>
    <property type="match status" value="2"/>
</dbReference>